<dbReference type="Pfam" id="PF00127">
    <property type="entry name" value="Copper-bind"/>
    <property type="match status" value="1"/>
</dbReference>
<keyword evidence="2" id="KW-0186">Copper</keyword>
<gene>
    <name evidence="5" type="ORF">GCM10007108_15260</name>
</gene>
<keyword evidence="6" id="KW-1185">Reference proteome</keyword>
<dbReference type="RefSeq" id="WP_188681659.1">
    <property type="nucleotide sequence ID" value="NZ_BMNY01000003.1"/>
</dbReference>
<dbReference type="GO" id="GO:0009055">
    <property type="term" value="F:electron transfer activity"/>
    <property type="evidence" value="ECO:0007669"/>
    <property type="project" value="InterPro"/>
</dbReference>
<evidence type="ECO:0000256" key="3">
    <source>
        <dbReference type="SAM" id="Phobius"/>
    </source>
</evidence>
<comment type="caution">
    <text evidence="5">The sequence shown here is derived from an EMBL/GenBank/DDBJ whole genome shotgun (WGS) entry which is preliminary data.</text>
</comment>
<dbReference type="InterPro" id="IPR000923">
    <property type="entry name" value="BlueCu_1"/>
</dbReference>
<name>A0AA37FA21_9ARCH</name>
<proteinExistence type="predicted"/>
<dbReference type="InterPro" id="IPR008972">
    <property type="entry name" value="Cupredoxin"/>
</dbReference>
<evidence type="ECO:0000259" key="4">
    <source>
        <dbReference type="Pfam" id="PF00127"/>
    </source>
</evidence>
<dbReference type="Gene3D" id="2.60.40.420">
    <property type="entry name" value="Cupredoxins - blue copper proteins"/>
    <property type="match status" value="1"/>
</dbReference>
<dbReference type="GO" id="GO:0005507">
    <property type="term" value="F:copper ion binding"/>
    <property type="evidence" value="ECO:0007669"/>
    <property type="project" value="InterPro"/>
</dbReference>
<reference evidence="5" key="1">
    <citation type="journal article" date="2014" name="Int. J. Syst. Evol. Microbiol.">
        <title>Complete genome sequence of Corynebacterium casei LMG S-19264T (=DSM 44701T), isolated from a smear-ripened cheese.</title>
        <authorList>
            <consortium name="US DOE Joint Genome Institute (JGI-PGF)"/>
            <person name="Walter F."/>
            <person name="Albersmeier A."/>
            <person name="Kalinowski J."/>
            <person name="Ruckert C."/>
        </authorList>
    </citation>
    <scope>NUCLEOTIDE SEQUENCE</scope>
    <source>
        <strain evidence="5">JCM 13583</strain>
    </source>
</reference>
<dbReference type="SUPFAM" id="SSF49503">
    <property type="entry name" value="Cupredoxins"/>
    <property type="match status" value="1"/>
</dbReference>
<evidence type="ECO:0000313" key="5">
    <source>
        <dbReference type="EMBL" id="GGM78047.1"/>
    </source>
</evidence>
<evidence type="ECO:0000256" key="1">
    <source>
        <dbReference type="ARBA" id="ARBA00022723"/>
    </source>
</evidence>
<dbReference type="EMBL" id="BMNY01000003">
    <property type="protein sequence ID" value="GGM78047.1"/>
    <property type="molecule type" value="Genomic_DNA"/>
</dbReference>
<accession>A0AA37FA21</accession>
<organism evidence="5 6">
    <name type="scientific">Thermogymnomonas acidicola</name>
    <dbReference type="NCBI Taxonomy" id="399579"/>
    <lineage>
        <taxon>Archaea</taxon>
        <taxon>Methanobacteriati</taxon>
        <taxon>Thermoplasmatota</taxon>
        <taxon>Thermoplasmata</taxon>
        <taxon>Thermoplasmatales</taxon>
        <taxon>Thermogymnomonas</taxon>
    </lineage>
</organism>
<keyword evidence="3" id="KW-0472">Membrane</keyword>
<protein>
    <recommendedName>
        <fullName evidence="4">Blue (type 1) copper domain-containing protein</fullName>
    </recommendedName>
</protein>
<keyword evidence="3" id="KW-0812">Transmembrane</keyword>
<evidence type="ECO:0000313" key="6">
    <source>
        <dbReference type="Proteomes" id="UP000632195"/>
    </source>
</evidence>
<feature type="domain" description="Blue (type 1) copper" evidence="4">
    <location>
        <begin position="65"/>
        <end position="146"/>
    </location>
</feature>
<dbReference type="AlphaFoldDB" id="A0AA37FA21"/>
<sequence length="201" mass="21747">MAKPGLVFAVTVVVVVALAISFIATAPQAGGRPFNPNDYKYTVDVTIWADAAGWNYNHGVVNPTLYFKPGTKVVFTVIEEDGLPHTLTINPGKTENRGNAYTVLSIAQITQTIGHKSTGIYVFDKTGYYTYWCTVHPTTMVALIVITDNPPYIGLPPSNNTTSSSVVTDYSIVNSSNSINCGCSYTQDMITSDIVHLVSRT</sequence>
<keyword evidence="1" id="KW-0479">Metal-binding</keyword>
<keyword evidence="3" id="KW-1133">Transmembrane helix</keyword>
<evidence type="ECO:0000256" key="2">
    <source>
        <dbReference type="ARBA" id="ARBA00023008"/>
    </source>
</evidence>
<reference evidence="5" key="2">
    <citation type="submission" date="2022-09" db="EMBL/GenBank/DDBJ databases">
        <authorList>
            <person name="Sun Q."/>
            <person name="Ohkuma M."/>
        </authorList>
    </citation>
    <scope>NUCLEOTIDE SEQUENCE</scope>
    <source>
        <strain evidence="5">JCM 13583</strain>
    </source>
</reference>
<dbReference type="CDD" id="cd00920">
    <property type="entry name" value="Cupredoxin"/>
    <property type="match status" value="1"/>
</dbReference>
<dbReference type="Proteomes" id="UP000632195">
    <property type="component" value="Unassembled WGS sequence"/>
</dbReference>
<feature type="transmembrane region" description="Helical" evidence="3">
    <location>
        <begin position="6"/>
        <end position="26"/>
    </location>
</feature>